<dbReference type="PANTHER" id="PTHR45913:SF5">
    <property type="entry name" value="GENERAL TRANSCRIPTION FACTOR II-I REPEAT DOMAIN-CONTAINING PROTEIN 2A-LIKE PROTEIN"/>
    <property type="match status" value="1"/>
</dbReference>
<protein>
    <submittedName>
        <fullName evidence="1">Uncharacterized protein</fullName>
    </submittedName>
</protein>
<reference evidence="1 2" key="1">
    <citation type="submission" date="2023-02" db="EMBL/GenBank/DDBJ databases">
        <title>LHISI_Scaffold_Assembly.</title>
        <authorList>
            <person name="Stuart O.P."/>
            <person name="Cleave R."/>
            <person name="Magrath M.J.L."/>
            <person name="Mikheyev A.S."/>
        </authorList>
    </citation>
    <scope>NUCLEOTIDE SEQUENCE [LARGE SCALE GENOMIC DNA]</scope>
    <source>
        <strain evidence="1">Daus_M_001</strain>
        <tissue evidence="1">Leg muscle</tissue>
    </source>
</reference>
<evidence type="ECO:0000313" key="2">
    <source>
        <dbReference type="Proteomes" id="UP001159363"/>
    </source>
</evidence>
<dbReference type="Proteomes" id="UP001159363">
    <property type="component" value="Chromosome 3"/>
</dbReference>
<comment type="caution">
    <text evidence="1">The sequence shown here is derived from an EMBL/GenBank/DDBJ whole genome shotgun (WGS) entry which is preliminary data.</text>
</comment>
<evidence type="ECO:0000313" key="1">
    <source>
        <dbReference type="EMBL" id="KAJ8891227.1"/>
    </source>
</evidence>
<dbReference type="PANTHER" id="PTHR45913">
    <property type="entry name" value="EPM2A-INTERACTING PROTEIN 1"/>
    <property type="match status" value="1"/>
</dbReference>
<name>A0ABQ9I3J9_9NEOP</name>
<keyword evidence="2" id="KW-1185">Reference proteome</keyword>
<dbReference type="EMBL" id="JARBHB010000003">
    <property type="protein sequence ID" value="KAJ8891227.1"/>
    <property type="molecule type" value="Genomic_DNA"/>
</dbReference>
<organism evidence="1 2">
    <name type="scientific">Dryococelus australis</name>
    <dbReference type="NCBI Taxonomy" id="614101"/>
    <lineage>
        <taxon>Eukaryota</taxon>
        <taxon>Metazoa</taxon>
        <taxon>Ecdysozoa</taxon>
        <taxon>Arthropoda</taxon>
        <taxon>Hexapoda</taxon>
        <taxon>Insecta</taxon>
        <taxon>Pterygota</taxon>
        <taxon>Neoptera</taxon>
        <taxon>Polyneoptera</taxon>
        <taxon>Phasmatodea</taxon>
        <taxon>Verophasmatodea</taxon>
        <taxon>Anareolatae</taxon>
        <taxon>Phasmatidae</taxon>
        <taxon>Eurycanthinae</taxon>
        <taxon>Dryococelus</taxon>
    </lineage>
</organism>
<sequence length="224" mass="26252">MWSQQCSQTSDTTRYPASGRIYGKSEDMSCVMNPKRWNLRHLIFHTTQQLGEKIICDLYTHVKAYHQKLPLLEQQKSQETFAHFVCCQSLEHLDAHFKAIRIFQNPLSCVIVDVQPSLKQELIDLQVNDIIKDKCKEGSLVQFYNYLPEENYQKIKDFARSCLSIFGTTYRCEQTLSLLKFTKSKYRCNLSDQHLRDILFIQQTALESQFDTILASESKLHTFH</sequence>
<gene>
    <name evidence="1" type="ORF">PR048_010742</name>
</gene>
<accession>A0ABQ9I3J9</accession>
<proteinExistence type="predicted"/>